<accession>A0A371G1N9</accession>
<dbReference type="EMBL" id="QJKJ01007036">
    <property type="protein sequence ID" value="RDX84479.1"/>
    <property type="molecule type" value="Genomic_DNA"/>
</dbReference>
<proteinExistence type="predicted"/>
<reference evidence="2" key="1">
    <citation type="submission" date="2018-05" db="EMBL/GenBank/DDBJ databases">
        <title>Draft genome of Mucuna pruriens seed.</title>
        <authorList>
            <person name="Nnadi N.E."/>
            <person name="Vos R."/>
            <person name="Hasami M.H."/>
            <person name="Devisetty U.K."/>
            <person name="Aguiy J.C."/>
        </authorList>
    </citation>
    <scope>NUCLEOTIDE SEQUENCE [LARGE SCALE GENOMIC DNA]</scope>
    <source>
        <strain evidence="2">JCA_2017</strain>
    </source>
</reference>
<evidence type="ECO:0000313" key="2">
    <source>
        <dbReference type="EMBL" id="RDX84479.1"/>
    </source>
</evidence>
<comment type="caution">
    <text evidence="2">The sequence shown here is derived from an EMBL/GenBank/DDBJ whole genome shotgun (WGS) entry which is preliminary data.</text>
</comment>
<feature type="non-terminal residue" evidence="2">
    <location>
        <position position="1"/>
    </location>
</feature>
<keyword evidence="3" id="KW-1185">Reference proteome</keyword>
<dbReference type="AlphaFoldDB" id="A0A371G1N9"/>
<organism evidence="2 3">
    <name type="scientific">Mucuna pruriens</name>
    <name type="common">Velvet bean</name>
    <name type="synonym">Dolichos pruriens</name>
    <dbReference type="NCBI Taxonomy" id="157652"/>
    <lineage>
        <taxon>Eukaryota</taxon>
        <taxon>Viridiplantae</taxon>
        <taxon>Streptophyta</taxon>
        <taxon>Embryophyta</taxon>
        <taxon>Tracheophyta</taxon>
        <taxon>Spermatophyta</taxon>
        <taxon>Magnoliopsida</taxon>
        <taxon>eudicotyledons</taxon>
        <taxon>Gunneridae</taxon>
        <taxon>Pentapetalae</taxon>
        <taxon>rosids</taxon>
        <taxon>fabids</taxon>
        <taxon>Fabales</taxon>
        <taxon>Fabaceae</taxon>
        <taxon>Papilionoideae</taxon>
        <taxon>50 kb inversion clade</taxon>
        <taxon>NPAAA clade</taxon>
        <taxon>indigoferoid/millettioid clade</taxon>
        <taxon>Phaseoleae</taxon>
        <taxon>Mucuna</taxon>
    </lineage>
</organism>
<protein>
    <submittedName>
        <fullName evidence="2">Uncharacterized protein</fullName>
    </submittedName>
</protein>
<sequence length="86" mass="10120">MEGTKEHMLTYGRSDHLENDKYSSGAKHTELKSFIMKEEVQKTKSVKEVNSTNVNEVLFLTEKYSLKPFPLERRESRKEKSKEEKP</sequence>
<dbReference type="Proteomes" id="UP000257109">
    <property type="component" value="Unassembled WGS sequence"/>
</dbReference>
<evidence type="ECO:0000313" key="3">
    <source>
        <dbReference type="Proteomes" id="UP000257109"/>
    </source>
</evidence>
<name>A0A371G1N9_MUCPR</name>
<evidence type="ECO:0000256" key="1">
    <source>
        <dbReference type="SAM" id="MobiDB-lite"/>
    </source>
</evidence>
<feature type="region of interest" description="Disordered" evidence="1">
    <location>
        <begin position="1"/>
        <end position="24"/>
    </location>
</feature>
<gene>
    <name evidence="2" type="ORF">CR513_34464</name>
</gene>